<accession>A0A1J5RED7</accession>
<comment type="caution">
    <text evidence="1">The sequence shown here is derived from an EMBL/GenBank/DDBJ whole genome shotgun (WGS) entry which is preliminary data.</text>
</comment>
<gene>
    <name evidence="1" type="ORF">GALL_300950</name>
</gene>
<reference evidence="1" key="1">
    <citation type="submission" date="2016-10" db="EMBL/GenBank/DDBJ databases">
        <title>Sequence of Gallionella enrichment culture.</title>
        <authorList>
            <person name="Poehlein A."/>
            <person name="Muehling M."/>
            <person name="Daniel R."/>
        </authorList>
    </citation>
    <scope>NUCLEOTIDE SEQUENCE</scope>
</reference>
<organism evidence="1">
    <name type="scientific">mine drainage metagenome</name>
    <dbReference type="NCBI Taxonomy" id="410659"/>
    <lineage>
        <taxon>unclassified sequences</taxon>
        <taxon>metagenomes</taxon>
        <taxon>ecological metagenomes</taxon>
    </lineage>
</organism>
<protein>
    <submittedName>
        <fullName evidence="1">Uncharacterized protein</fullName>
    </submittedName>
</protein>
<dbReference type="AlphaFoldDB" id="A0A1J5RED7"/>
<evidence type="ECO:0000313" key="1">
    <source>
        <dbReference type="EMBL" id="OIQ88003.1"/>
    </source>
</evidence>
<proteinExistence type="predicted"/>
<name>A0A1J5RED7_9ZZZZ</name>
<sequence>MSSLCDTFRAQNDKQNEIHHVCHQFALKRLRDRAEIAVLAIHSSEAIRKTCNKALWMVRGKVRMFGAVDEVKDAYAYDRAMNHRSFISELLRHLAANKAFARPKAELRGRR</sequence>
<dbReference type="EMBL" id="MLJW01000392">
    <property type="protein sequence ID" value="OIQ88003.1"/>
    <property type="molecule type" value="Genomic_DNA"/>
</dbReference>